<dbReference type="EMBL" id="NQWH01000011">
    <property type="protein sequence ID" value="PHP27803.1"/>
    <property type="molecule type" value="Genomic_DNA"/>
</dbReference>
<evidence type="ECO:0008006" key="3">
    <source>
        <dbReference type="Google" id="ProtNLM"/>
    </source>
</evidence>
<comment type="caution">
    <text evidence="1">The sequence shown here is derived from an EMBL/GenBank/DDBJ whole genome shotgun (WGS) entry which is preliminary data.</text>
</comment>
<evidence type="ECO:0000313" key="1">
    <source>
        <dbReference type="EMBL" id="PHP27803.1"/>
    </source>
</evidence>
<proteinExistence type="predicted"/>
<dbReference type="RefSeq" id="WP_099276523.1">
    <property type="nucleotide sequence ID" value="NZ_KZ304957.1"/>
</dbReference>
<evidence type="ECO:0000313" key="2">
    <source>
        <dbReference type="Proteomes" id="UP000221860"/>
    </source>
</evidence>
<keyword evidence="2" id="KW-1185">Reference proteome</keyword>
<gene>
    <name evidence="1" type="ORF">CJ301_09015</name>
</gene>
<dbReference type="PROSITE" id="PS51257">
    <property type="entry name" value="PROKAR_LIPOPROTEIN"/>
    <property type="match status" value="1"/>
</dbReference>
<dbReference type="AlphaFoldDB" id="A0A2G1MGC6"/>
<accession>A0A2G1MGC6</accession>
<sequence>MQRRAFLIAAPLALAGCGTGGEAVWAADAAVDAARYVHDGPPALTLYTVNNLGTGNGAHSALLINASQRVLFDPAGSFGHPSIPERNDVLFGMTPQVVKSYVSYHSRASYVTVEQRLEVPAPTAEAALKLALSAGPVRQAFCTRAISQLLGQLPGFEGLGTTWFPDKLMARFGALPGVVTTEHNENDSDSLRDARRAVARQLDS</sequence>
<reference evidence="1 2" key="1">
    <citation type="submission" date="2017-08" db="EMBL/GenBank/DDBJ databases">
        <title>Draft Genome Sequence of Loktanella cinnabarina Strain XM1, Isolated from Coastal Surface Water.</title>
        <authorList>
            <person name="Ma R."/>
            <person name="Wang J."/>
            <person name="Wang Q."/>
            <person name="Ma Z."/>
            <person name="Li J."/>
            <person name="Chen L."/>
        </authorList>
    </citation>
    <scope>NUCLEOTIDE SEQUENCE [LARGE SCALE GENOMIC DNA]</scope>
    <source>
        <strain evidence="1 2">XM1</strain>
    </source>
</reference>
<name>A0A2G1MGC6_9RHOB</name>
<dbReference type="OrthoDB" id="7666390at2"/>
<protein>
    <recommendedName>
        <fullName evidence="3">Lipoprotein</fullName>
    </recommendedName>
</protein>
<organism evidence="1 2">
    <name type="scientific">Limimaricola cinnabarinus</name>
    <dbReference type="NCBI Taxonomy" id="1125964"/>
    <lineage>
        <taxon>Bacteria</taxon>
        <taxon>Pseudomonadati</taxon>
        <taxon>Pseudomonadota</taxon>
        <taxon>Alphaproteobacteria</taxon>
        <taxon>Rhodobacterales</taxon>
        <taxon>Paracoccaceae</taxon>
        <taxon>Limimaricola</taxon>
    </lineage>
</organism>
<dbReference type="Proteomes" id="UP000221860">
    <property type="component" value="Unassembled WGS sequence"/>
</dbReference>